<reference evidence="2" key="1">
    <citation type="journal article" date="2019" name="Int. J. Syst. Evol. Microbiol.">
        <title>The Global Catalogue of Microorganisms (GCM) 10K type strain sequencing project: providing services to taxonomists for standard genome sequencing and annotation.</title>
        <authorList>
            <consortium name="The Broad Institute Genomics Platform"/>
            <consortium name="The Broad Institute Genome Sequencing Center for Infectious Disease"/>
            <person name="Wu L."/>
            <person name="Ma J."/>
        </authorList>
    </citation>
    <scope>NUCLEOTIDE SEQUENCE [LARGE SCALE GENOMIC DNA]</scope>
    <source>
        <strain evidence="2">JCM 18053</strain>
    </source>
</reference>
<comment type="caution">
    <text evidence="1">The sequence shown here is derived from an EMBL/GenBank/DDBJ whole genome shotgun (WGS) entry which is preliminary data.</text>
</comment>
<keyword evidence="2" id="KW-1185">Reference proteome</keyword>
<accession>A0ABP9PKK1</accession>
<evidence type="ECO:0000313" key="2">
    <source>
        <dbReference type="Proteomes" id="UP001499852"/>
    </source>
</evidence>
<organism evidence="1 2">
    <name type="scientific">Prosthecobacter algae</name>
    <dbReference type="NCBI Taxonomy" id="1144682"/>
    <lineage>
        <taxon>Bacteria</taxon>
        <taxon>Pseudomonadati</taxon>
        <taxon>Verrucomicrobiota</taxon>
        <taxon>Verrucomicrobiia</taxon>
        <taxon>Verrucomicrobiales</taxon>
        <taxon>Verrucomicrobiaceae</taxon>
        <taxon>Prosthecobacter</taxon>
    </lineage>
</organism>
<protein>
    <submittedName>
        <fullName evidence="1">Uncharacterized protein</fullName>
    </submittedName>
</protein>
<proteinExistence type="predicted"/>
<dbReference type="RefSeq" id="WP_345738549.1">
    <property type="nucleotide sequence ID" value="NZ_BAABIA010000011.1"/>
</dbReference>
<gene>
    <name evidence="1" type="ORF">GCM10023213_43750</name>
</gene>
<sequence length="155" mass="17433">MNDQPSLEYRLAKLLADYLTHVRQQNGLPATLNIGIGLEMAARQRPCVVCHIDTLEFPHTKLIEANGILVLHTHADETPVLTEAIWVASLRSALTNRGALFAWLATLPEVDRTGWDIRRLRITRSESELNREDRTRNHTTRFSISAQSAELTPAA</sequence>
<evidence type="ECO:0000313" key="1">
    <source>
        <dbReference type="EMBL" id="GAA5148105.1"/>
    </source>
</evidence>
<dbReference type="Proteomes" id="UP001499852">
    <property type="component" value="Unassembled WGS sequence"/>
</dbReference>
<name>A0ABP9PKK1_9BACT</name>
<dbReference type="EMBL" id="BAABIA010000011">
    <property type="protein sequence ID" value="GAA5148105.1"/>
    <property type="molecule type" value="Genomic_DNA"/>
</dbReference>